<dbReference type="KEGG" id="ndi:NDAI_0C02640"/>
<dbReference type="Gene3D" id="1.10.472.10">
    <property type="entry name" value="Cyclin-like"/>
    <property type="match status" value="1"/>
</dbReference>
<feature type="compositionally biased region" description="Basic and acidic residues" evidence="1">
    <location>
        <begin position="1"/>
        <end position="12"/>
    </location>
</feature>
<feature type="region of interest" description="Disordered" evidence="1">
    <location>
        <begin position="344"/>
        <end position="367"/>
    </location>
</feature>
<dbReference type="GeneID" id="11496260"/>
<evidence type="ECO:0008006" key="4">
    <source>
        <dbReference type="Google" id="ProtNLM"/>
    </source>
</evidence>
<protein>
    <recommendedName>
        <fullName evidence="4">Cyclin-like domain-containing protein</fullName>
    </recommendedName>
</protein>
<organism evidence="2 3">
    <name type="scientific">Naumovozyma dairenensis (strain ATCC 10597 / BCRC 20456 / CBS 421 / NBRC 0211 / NRRL Y-12639)</name>
    <name type="common">Saccharomyces dairenensis</name>
    <dbReference type="NCBI Taxonomy" id="1071378"/>
    <lineage>
        <taxon>Eukaryota</taxon>
        <taxon>Fungi</taxon>
        <taxon>Dikarya</taxon>
        <taxon>Ascomycota</taxon>
        <taxon>Saccharomycotina</taxon>
        <taxon>Saccharomycetes</taxon>
        <taxon>Saccharomycetales</taxon>
        <taxon>Saccharomycetaceae</taxon>
        <taxon>Naumovozyma</taxon>
    </lineage>
</organism>
<dbReference type="OrthoDB" id="337735at2759"/>
<dbReference type="Pfam" id="PF08613">
    <property type="entry name" value="Cyclin"/>
    <property type="match status" value="1"/>
</dbReference>
<dbReference type="HOGENOM" id="CLU_642646_0_0_1"/>
<reference evidence="2 3" key="1">
    <citation type="journal article" date="2011" name="Proc. Natl. Acad. Sci. U.S.A.">
        <title>Evolutionary erosion of yeast sex chromosomes by mating-type switching accidents.</title>
        <authorList>
            <person name="Gordon J.L."/>
            <person name="Armisen D."/>
            <person name="Proux-Wera E."/>
            <person name="Oheigeartaigh S.S."/>
            <person name="Byrne K.P."/>
            <person name="Wolfe K.H."/>
        </authorList>
    </citation>
    <scope>NUCLEOTIDE SEQUENCE [LARGE SCALE GENOMIC DNA]</scope>
    <source>
        <strain evidence="3">ATCC 10597 / BCRC 20456 / CBS 421 / NBRC 0211 / NRRL Y-12639</strain>
    </source>
</reference>
<dbReference type="PANTHER" id="PTHR15615:SF117">
    <property type="entry name" value="PHO85 CYCLIN PHO80"/>
    <property type="match status" value="1"/>
</dbReference>
<feature type="region of interest" description="Disordered" evidence="1">
    <location>
        <begin position="1"/>
        <end position="49"/>
    </location>
</feature>
<gene>
    <name evidence="2" type="primary">NDAI0C02640</name>
    <name evidence="2" type="ordered locus">NDAI_0C02640</name>
</gene>
<name>G0W813_NAUDC</name>
<dbReference type="STRING" id="1071378.G0W813"/>
<dbReference type="SUPFAM" id="SSF47954">
    <property type="entry name" value="Cyclin-like"/>
    <property type="match status" value="1"/>
</dbReference>
<evidence type="ECO:0000313" key="3">
    <source>
        <dbReference type="Proteomes" id="UP000000689"/>
    </source>
</evidence>
<keyword evidence="3" id="KW-1185">Reference proteome</keyword>
<dbReference type="AlphaFoldDB" id="G0W813"/>
<dbReference type="RefSeq" id="XP_003669167.1">
    <property type="nucleotide sequence ID" value="XM_003669119.1"/>
</dbReference>
<dbReference type="eggNOG" id="KOG1674">
    <property type="taxonomic scope" value="Eukaryota"/>
</dbReference>
<dbReference type="GO" id="GO:0016538">
    <property type="term" value="F:cyclin-dependent protein serine/threonine kinase regulator activity"/>
    <property type="evidence" value="ECO:0007669"/>
    <property type="project" value="TreeGrafter"/>
</dbReference>
<feature type="compositionally biased region" description="Polar residues" evidence="1">
    <location>
        <begin position="13"/>
        <end position="45"/>
    </location>
</feature>
<dbReference type="InterPro" id="IPR013922">
    <property type="entry name" value="Cyclin_PHO80-like"/>
</dbReference>
<sequence>MQGSSYRDESKPDNNICQDSNINVNKTSNTSSDTPSTQSHSTPNVITDAENPKHVKITLPIKFMECPRRDLVVLISRMLVTLIKINDTKANDNNLPSNYATRFHSRVIPGISIGNYLLRLTKFCILQPSVLLTAVYYIDLLSAVFPSFSFNSLTAHRFILTAVIVASKSLCDSCLSITHYAKYGGVQPNELLMLEAYFLKLIKYRVLPRDKNTDLCSMEYHFDTFALNDGQIKESGTSFSYRQLPHSGYNVLHMYYRRIIDIIGVQRPISPSPDAVTVDYFLMRPRRISSASSIESAAATPLPKPNPPPQLTSVGESNYDNNNDSIGERSNAVTFALSSTISNDSMSNSSYGDQPNLGSNIQKESSAVDNVQNNTTTISGNNSEHRMKSQHKALSPTVAYTPLMLTQESRTLSALTSKKRRLSGSES</sequence>
<accession>G0W813</accession>
<evidence type="ECO:0000256" key="1">
    <source>
        <dbReference type="SAM" id="MobiDB-lite"/>
    </source>
</evidence>
<proteinExistence type="predicted"/>
<dbReference type="CDD" id="cd20558">
    <property type="entry name" value="CYCLIN_ScPCL7-like"/>
    <property type="match status" value="1"/>
</dbReference>
<dbReference type="EMBL" id="HE580269">
    <property type="protein sequence ID" value="CCD23924.1"/>
    <property type="molecule type" value="Genomic_DNA"/>
</dbReference>
<dbReference type="InterPro" id="IPR036915">
    <property type="entry name" value="Cyclin-like_sf"/>
</dbReference>
<dbReference type="GO" id="GO:0019901">
    <property type="term" value="F:protein kinase binding"/>
    <property type="evidence" value="ECO:0007669"/>
    <property type="project" value="InterPro"/>
</dbReference>
<feature type="compositionally biased region" description="Polar residues" evidence="1">
    <location>
        <begin position="311"/>
        <end position="325"/>
    </location>
</feature>
<feature type="compositionally biased region" description="Polar residues" evidence="1">
    <location>
        <begin position="351"/>
        <end position="367"/>
    </location>
</feature>
<evidence type="ECO:0000313" key="2">
    <source>
        <dbReference type="EMBL" id="CCD23924.1"/>
    </source>
</evidence>
<dbReference type="GO" id="GO:0005634">
    <property type="term" value="C:nucleus"/>
    <property type="evidence" value="ECO:0007669"/>
    <property type="project" value="TreeGrafter"/>
</dbReference>
<feature type="region of interest" description="Disordered" evidence="1">
    <location>
        <begin position="293"/>
        <end position="327"/>
    </location>
</feature>
<dbReference type="Proteomes" id="UP000000689">
    <property type="component" value="Chromosome 3"/>
</dbReference>
<dbReference type="GO" id="GO:0000307">
    <property type="term" value="C:cyclin-dependent protein kinase holoenzyme complex"/>
    <property type="evidence" value="ECO:0007669"/>
    <property type="project" value="UniProtKB-ARBA"/>
</dbReference>
<dbReference type="PANTHER" id="PTHR15615">
    <property type="match status" value="1"/>
</dbReference>